<dbReference type="Pfam" id="PF02082">
    <property type="entry name" value="Rrf2"/>
    <property type="match status" value="1"/>
</dbReference>
<dbReference type="PANTHER" id="PTHR33221">
    <property type="entry name" value="WINGED HELIX-TURN-HELIX TRANSCRIPTIONAL REGULATOR, RRF2 FAMILY"/>
    <property type="match status" value="1"/>
</dbReference>
<comment type="caution">
    <text evidence="1">The sequence shown here is derived from an EMBL/GenBank/DDBJ whole genome shotgun (WGS) entry which is preliminary data.</text>
</comment>
<dbReference type="Gene3D" id="1.10.10.10">
    <property type="entry name" value="Winged helix-like DNA-binding domain superfamily/Winged helix DNA-binding domain"/>
    <property type="match status" value="1"/>
</dbReference>
<dbReference type="GO" id="GO:0003700">
    <property type="term" value="F:DNA-binding transcription factor activity"/>
    <property type="evidence" value="ECO:0007669"/>
    <property type="project" value="TreeGrafter"/>
</dbReference>
<dbReference type="Proteomes" id="UP000003240">
    <property type="component" value="Unassembled WGS sequence"/>
</dbReference>
<dbReference type="RefSeq" id="WP_004100224.1">
    <property type="nucleotide sequence ID" value="NZ_AFGF01000294.1"/>
</dbReference>
<gene>
    <name evidence="1" type="ORF">ALO_21851</name>
</gene>
<dbReference type="NCBIfam" id="TIGR00738">
    <property type="entry name" value="rrf2_super"/>
    <property type="match status" value="1"/>
</dbReference>
<dbReference type="AlphaFoldDB" id="F7NQD2"/>
<dbReference type="InterPro" id="IPR000944">
    <property type="entry name" value="Tscrpt_reg_Rrf2"/>
</dbReference>
<dbReference type="InterPro" id="IPR036388">
    <property type="entry name" value="WH-like_DNA-bd_sf"/>
</dbReference>
<organism evidence="1 2">
    <name type="scientific">Acetonema longum DSM 6540</name>
    <dbReference type="NCBI Taxonomy" id="1009370"/>
    <lineage>
        <taxon>Bacteria</taxon>
        <taxon>Bacillati</taxon>
        <taxon>Bacillota</taxon>
        <taxon>Negativicutes</taxon>
        <taxon>Acetonemataceae</taxon>
        <taxon>Acetonema</taxon>
    </lineage>
</organism>
<name>F7NQD2_9FIRM</name>
<dbReference type="OrthoDB" id="9808360at2"/>
<evidence type="ECO:0000313" key="2">
    <source>
        <dbReference type="Proteomes" id="UP000003240"/>
    </source>
</evidence>
<dbReference type="InterPro" id="IPR036390">
    <property type="entry name" value="WH_DNA-bd_sf"/>
</dbReference>
<accession>F7NQD2</accession>
<protein>
    <submittedName>
        <fullName evidence="1">BadM/Rrf2 family transcriptional regulator</fullName>
    </submittedName>
</protein>
<dbReference type="GO" id="GO:0005829">
    <property type="term" value="C:cytosol"/>
    <property type="evidence" value="ECO:0007669"/>
    <property type="project" value="TreeGrafter"/>
</dbReference>
<sequence>MQFNQATDYAFRVVLHLAGLPLGTIVNGQALAQAEHIPHRFLQKIMRSLLQADIIRSYRGVEGGFSLNRPAEELSLYDVATAMEGPIEINRCLQPDQSCTRRYKEQCPVHAELYRIQKRLIADLQGVTFRDLAAKAAQPEEKAADSYTGYGLPENRQEGFM</sequence>
<reference evidence="1 2" key="1">
    <citation type="journal article" date="2011" name="EMBO J.">
        <title>Structural diversity of bacterial flagellar motors.</title>
        <authorList>
            <person name="Chen S."/>
            <person name="Beeby M."/>
            <person name="Murphy G.E."/>
            <person name="Leadbetter J.R."/>
            <person name="Hendrixson D.R."/>
            <person name="Briegel A."/>
            <person name="Li Z."/>
            <person name="Shi J."/>
            <person name="Tocheva E.I."/>
            <person name="Muller A."/>
            <person name="Dobro M.J."/>
            <person name="Jensen G.J."/>
        </authorList>
    </citation>
    <scope>NUCLEOTIDE SEQUENCE [LARGE SCALE GENOMIC DNA]</scope>
    <source>
        <strain evidence="1 2">DSM 6540</strain>
    </source>
</reference>
<dbReference type="PANTHER" id="PTHR33221:SF2">
    <property type="entry name" value="TRANSCRIPTIONAL REGULATOR"/>
    <property type="match status" value="1"/>
</dbReference>
<dbReference type="EMBL" id="AFGF01000294">
    <property type="protein sequence ID" value="EGO61749.1"/>
    <property type="molecule type" value="Genomic_DNA"/>
</dbReference>
<evidence type="ECO:0000313" key="1">
    <source>
        <dbReference type="EMBL" id="EGO61749.1"/>
    </source>
</evidence>
<keyword evidence="2" id="KW-1185">Reference proteome</keyword>
<dbReference type="STRING" id="1009370.ALO_21851"/>
<dbReference type="SUPFAM" id="SSF46785">
    <property type="entry name" value="Winged helix' DNA-binding domain"/>
    <property type="match status" value="1"/>
</dbReference>
<dbReference type="PROSITE" id="PS51197">
    <property type="entry name" value="HTH_RRF2_2"/>
    <property type="match status" value="1"/>
</dbReference>
<proteinExistence type="predicted"/>
<dbReference type="eggNOG" id="COG1959">
    <property type="taxonomic scope" value="Bacteria"/>
</dbReference>